<name>A0A3L9L720_9MICC</name>
<reference evidence="2 3" key="1">
    <citation type="submission" date="2018-10" db="EMBL/GenBank/DDBJ databases">
        <title>Kocuria tytonicola, new bacteria from the preen glands of American barn owls (Tyto furcata).</title>
        <authorList>
            <person name="Braun M.S."/>
            <person name="Wang E."/>
            <person name="Zimmermann S."/>
            <person name="Boutin S."/>
            <person name="Wagner H."/>
            <person name="Wink M."/>
        </authorList>
    </citation>
    <scope>NUCLEOTIDE SEQUENCE [LARGE SCALE GENOMIC DNA]</scope>
    <source>
        <strain evidence="2 3">473</strain>
    </source>
</reference>
<dbReference type="InterPro" id="IPR006448">
    <property type="entry name" value="Phage_term_ssu_P27"/>
</dbReference>
<sequence>MGAANLGRKPKPRALKVVEDNPGHRPIEPEVPFTRGSPVKPEDLSEDASKLWDLVVEQMQSVGLLKPLDAPSLEILCETYARWKEAARMRRKDSILADNSQGRVSAPWVGIEERAGKEFRAWCSEYGLTPAAERNLVPDAEKEDADNPFA</sequence>
<evidence type="ECO:0000313" key="2">
    <source>
        <dbReference type="EMBL" id="RLY94786.1"/>
    </source>
</evidence>
<feature type="compositionally biased region" description="Basic and acidic residues" evidence="1">
    <location>
        <begin position="16"/>
        <end position="28"/>
    </location>
</feature>
<keyword evidence="3" id="KW-1185">Reference proteome</keyword>
<gene>
    <name evidence="2" type="ORF">EAE32_06505</name>
</gene>
<comment type="caution">
    <text evidence="2">The sequence shown here is derived from an EMBL/GenBank/DDBJ whole genome shotgun (WGS) entry which is preliminary data.</text>
</comment>
<protein>
    <submittedName>
        <fullName evidence="2">Phage terminase small subunit P27 family</fullName>
    </submittedName>
</protein>
<dbReference type="AlphaFoldDB" id="A0A3L9L720"/>
<feature type="region of interest" description="Disordered" evidence="1">
    <location>
        <begin position="1"/>
        <end position="44"/>
    </location>
</feature>
<dbReference type="RefSeq" id="WP_019309114.1">
    <property type="nucleotide sequence ID" value="NZ_RDEX01000001.1"/>
</dbReference>
<dbReference type="Pfam" id="PF05119">
    <property type="entry name" value="Terminase_4"/>
    <property type="match status" value="1"/>
</dbReference>
<evidence type="ECO:0000256" key="1">
    <source>
        <dbReference type="SAM" id="MobiDB-lite"/>
    </source>
</evidence>
<dbReference type="Proteomes" id="UP000277871">
    <property type="component" value="Unassembled WGS sequence"/>
</dbReference>
<accession>A0A3L9L720</accession>
<organism evidence="2 3">
    <name type="scientific">Kocuria tytonicola</name>
    <dbReference type="NCBI Taxonomy" id="2055946"/>
    <lineage>
        <taxon>Bacteria</taxon>
        <taxon>Bacillati</taxon>
        <taxon>Actinomycetota</taxon>
        <taxon>Actinomycetes</taxon>
        <taxon>Micrococcales</taxon>
        <taxon>Micrococcaceae</taxon>
        <taxon>Kocuria</taxon>
    </lineage>
</organism>
<dbReference type="EMBL" id="RDEX01000001">
    <property type="protein sequence ID" value="RLY94786.1"/>
    <property type="molecule type" value="Genomic_DNA"/>
</dbReference>
<dbReference type="NCBIfam" id="TIGR01558">
    <property type="entry name" value="sm_term_P27"/>
    <property type="match status" value="1"/>
</dbReference>
<proteinExistence type="predicted"/>
<evidence type="ECO:0000313" key="3">
    <source>
        <dbReference type="Proteomes" id="UP000277871"/>
    </source>
</evidence>